<name>A0A024EL28_9PSED</name>
<dbReference type="Proteomes" id="UP000026913">
    <property type="component" value="Plasmid unnamed"/>
</dbReference>
<proteinExistence type="predicted"/>
<reference evidence="1 2" key="1">
    <citation type="journal article" date="2012" name="J. Bacteriol.">
        <title>Genome sequence of cold-adapted Pseudomonas mandelii strain JR-1.</title>
        <authorList>
            <person name="Jang S.H."/>
            <person name="Kim J."/>
            <person name="Kim J."/>
            <person name="Hong S."/>
            <person name="Lee C."/>
        </authorList>
    </citation>
    <scope>NUCLEOTIDE SEQUENCE [LARGE SCALE GENOMIC DNA]</scope>
    <source>
        <strain evidence="1 2">JR-1</strain>
        <plasmid evidence="2">Plasmid</plasmid>
    </source>
</reference>
<accession>A0A024EL28</accession>
<protein>
    <submittedName>
        <fullName evidence="1">Uncharacterized protein</fullName>
    </submittedName>
</protein>
<dbReference type="EMBL" id="CP005961">
    <property type="protein sequence ID" value="AHZ73311.1"/>
    <property type="molecule type" value="Genomic_DNA"/>
</dbReference>
<evidence type="ECO:0000313" key="1">
    <source>
        <dbReference type="EMBL" id="AHZ73311.1"/>
    </source>
</evidence>
<sequence>MHRLARRGCPGGNRAGIAQPPRLTLNEALWLAEDNAPSLNVQAAKLEIGMPTALIAQVERSGKIQPILTLTSPIPEERLVRT</sequence>
<dbReference type="AlphaFoldDB" id="A0A024EL28"/>
<geneLocation type="plasmid" evidence="2"/>
<keyword evidence="1" id="KW-0614">Plasmid</keyword>
<dbReference type="KEGG" id="pman:OU5_P0059"/>
<gene>
    <name evidence="1" type="ORF">OU5_P0059</name>
</gene>
<dbReference type="HOGENOM" id="CLU_2555676_0_0_6"/>
<organism evidence="1 2">
    <name type="scientific">Pseudomonas mandelii JR-1</name>
    <dbReference type="NCBI Taxonomy" id="1147786"/>
    <lineage>
        <taxon>Bacteria</taxon>
        <taxon>Pseudomonadati</taxon>
        <taxon>Pseudomonadota</taxon>
        <taxon>Gammaproteobacteria</taxon>
        <taxon>Pseudomonadales</taxon>
        <taxon>Pseudomonadaceae</taxon>
        <taxon>Pseudomonas</taxon>
    </lineage>
</organism>
<evidence type="ECO:0000313" key="2">
    <source>
        <dbReference type="Proteomes" id="UP000026913"/>
    </source>
</evidence>